<dbReference type="STRING" id="1890683.A0A427YXA7"/>
<evidence type="ECO:0000256" key="1">
    <source>
        <dbReference type="ARBA" id="ARBA00022857"/>
    </source>
</evidence>
<gene>
    <name evidence="4" type="ORF">EHS25_000803</name>
</gene>
<dbReference type="PANTHER" id="PTHR43364">
    <property type="entry name" value="NADH-SPECIFIC METHYLGLYOXAL REDUCTASE-RELATED"/>
    <property type="match status" value="1"/>
</dbReference>
<evidence type="ECO:0000313" key="5">
    <source>
        <dbReference type="Proteomes" id="UP000279259"/>
    </source>
</evidence>
<keyword evidence="1" id="KW-0521">NADP</keyword>
<keyword evidence="5" id="KW-1185">Reference proteome</keyword>
<sequence length="394" mass="43688">MALPPPSKLGRYRVLSPNCGLRVSPLQLGAMSIGQASAATLGSMDKKTSFELLDTYYDLGGNYIDTANGYQEEESEEWVGEWMAKKGVRDDMIIATKYTANYKSGGKASKHPISINRSGNSYKSMYVSLEASLKKLQTTYVDILSLIQADVHWWDWTTPVAEMMQGLNNLVKMGKVLYLGVSDTPAWVISKANQYARDHGLAPFVIYQGRWSAAVRDLERDLLPMCREEGMAIAPWGAIGQGRFQRKADQGKSKDGRSAQKLSEDEIKVSAALEKVADELKVESITAVATAYVMSKYPYVYPILGGRKVEHLKANVTALDIHLTPEQVRAIDRTLPFDYGQPQSQFGLDPHMTGYQQHFSLETAGIVDYVPNPLGLDMTNVRESDKAADAKWKA</sequence>
<dbReference type="InterPro" id="IPR023210">
    <property type="entry name" value="NADP_OxRdtase_dom"/>
</dbReference>
<dbReference type="EMBL" id="RSCD01000001">
    <property type="protein sequence ID" value="RSH95711.1"/>
    <property type="molecule type" value="Genomic_DNA"/>
</dbReference>
<evidence type="ECO:0000313" key="4">
    <source>
        <dbReference type="EMBL" id="RSH95711.1"/>
    </source>
</evidence>
<comment type="similarity">
    <text evidence="2">Belongs to the aldo/keto reductase family. Aldo/keto reductase 2 subfamily.</text>
</comment>
<dbReference type="PANTHER" id="PTHR43364:SF7">
    <property type="entry name" value="NADP-DEPENDENT OXIDOREDUCTASE DOMAIN-CONTAINING PROTEIN-RELATED"/>
    <property type="match status" value="1"/>
</dbReference>
<name>A0A427YXA7_9TREE</name>
<dbReference type="Pfam" id="PF00248">
    <property type="entry name" value="Aldo_ket_red"/>
    <property type="match status" value="1"/>
</dbReference>
<proteinExistence type="inferred from homology"/>
<dbReference type="InterPro" id="IPR036812">
    <property type="entry name" value="NAD(P)_OxRdtase_dom_sf"/>
</dbReference>
<comment type="caution">
    <text evidence="4">The sequence shown here is derived from an EMBL/GenBank/DDBJ whole genome shotgun (WGS) entry which is preliminary data.</text>
</comment>
<dbReference type="AlphaFoldDB" id="A0A427YXA7"/>
<accession>A0A427YXA7</accession>
<evidence type="ECO:0000259" key="3">
    <source>
        <dbReference type="Pfam" id="PF00248"/>
    </source>
</evidence>
<protein>
    <recommendedName>
        <fullName evidence="3">NADP-dependent oxidoreductase domain-containing protein</fullName>
    </recommendedName>
</protein>
<feature type="domain" description="NADP-dependent oxidoreductase" evidence="3">
    <location>
        <begin position="25"/>
        <end position="333"/>
    </location>
</feature>
<dbReference type="InterPro" id="IPR050523">
    <property type="entry name" value="AKR_Detox_Biosynth"/>
</dbReference>
<dbReference type="OrthoDB" id="48988at2759"/>
<dbReference type="Proteomes" id="UP000279259">
    <property type="component" value="Unassembled WGS sequence"/>
</dbReference>
<dbReference type="SUPFAM" id="SSF51430">
    <property type="entry name" value="NAD(P)-linked oxidoreductase"/>
    <property type="match status" value="1"/>
</dbReference>
<reference evidence="4 5" key="1">
    <citation type="submission" date="2018-11" db="EMBL/GenBank/DDBJ databases">
        <title>Genome sequence of Saitozyma podzolica DSM 27192.</title>
        <authorList>
            <person name="Aliyu H."/>
            <person name="Gorte O."/>
            <person name="Ochsenreither K."/>
        </authorList>
    </citation>
    <scope>NUCLEOTIDE SEQUENCE [LARGE SCALE GENOMIC DNA]</scope>
    <source>
        <strain evidence="4 5">DSM 27192</strain>
    </source>
</reference>
<evidence type="ECO:0000256" key="2">
    <source>
        <dbReference type="ARBA" id="ARBA00038157"/>
    </source>
</evidence>
<organism evidence="4 5">
    <name type="scientific">Saitozyma podzolica</name>
    <dbReference type="NCBI Taxonomy" id="1890683"/>
    <lineage>
        <taxon>Eukaryota</taxon>
        <taxon>Fungi</taxon>
        <taxon>Dikarya</taxon>
        <taxon>Basidiomycota</taxon>
        <taxon>Agaricomycotina</taxon>
        <taxon>Tremellomycetes</taxon>
        <taxon>Tremellales</taxon>
        <taxon>Trimorphomycetaceae</taxon>
        <taxon>Saitozyma</taxon>
    </lineage>
</organism>
<dbReference type="Gene3D" id="3.20.20.100">
    <property type="entry name" value="NADP-dependent oxidoreductase domain"/>
    <property type="match status" value="1"/>
</dbReference>